<dbReference type="AlphaFoldDB" id="A0A1M6QBD0"/>
<accession>A0A1M6QBD0</accession>
<evidence type="ECO:0000256" key="1">
    <source>
        <dbReference type="SAM" id="Phobius"/>
    </source>
</evidence>
<evidence type="ECO:0000313" key="3">
    <source>
        <dbReference type="EMBL" id="SHK17466.1"/>
    </source>
</evidence>
<gene>
    <name evidence="3" type="ORF">SAMN04488007_2260</name>
</gene>
<keyword evidence="1" id="KW-1133">Transmembrane helix</keyword>
<dbReference type="Proteomes" id="UP000184314">
    <property type="component" value="Unassembled WGS sequence"/>
</dbReference>
<feature type="transmembrane region" description="Helical" evidence="1">
    <location>
        <begin position="196"/>
        <end position="218"/>
    </location>
</feature>
<dbReference type="RefSeq" id="WP_073244201.1">
    <property type="nucleotide sequence ID" value="NZ_FQZX01000002.1"/>
</dbReference>
<evidence type="ECO:0000259" key="2">
    <source>
        <dbReference type="Pfam" id="PF02517"/>
    </source>
</evidence>
<dbReference type="InterPro" id="IPR003675">
    <property type="entry name" value="Rce1/LyrA-like_dom"/>
</dbReference>
<dbReference type="GO" id="GO:0080120">
    <property type="term" value="P:CAAX-box protein maturation"/>
    <property type="evidence" value="ECO:0007669"/>
    <property type="project" value="UniProtKB-ARBA"/>
</dbReference>
<proteinExistence type="predicted"/>
<feature type="transmembrane region" description="Helical" evidence="1">
    <location>
        <begin position="21"/>
        <end position="38"/>
    </location>
</feature>
<keyword evidence="4" id="KW-1185">Reference proteome</keyword>
<name>A0A1M6QBD0_9FLAO</name>
<feature type="domain" description="CAAX prenyl protease 2/Lysostaphin resistance protein A-like" evidence="2">
    <location>
        <begin position="136"/>
        <end position="237"/>
    </location>
</feature>
<reference evidence="4" key="1">
    <citation type="submission" date="2016-11" db="EMBL/GenBank/DDBJ databases">
        <authorList>
            <person name="Varghese N."/>
            <person name="Submissions S."/>
        </authorList>
    </citation>
    <scope>NUCLEOTIDE SEQUENCE [LARGE SCALE GENOMIC DNA]</scope>
    <source>
        <strain evidence="4">DSM 16478</strain>
    </source>
</reference>
<dbReference type="STRING" id="228958.SAMN04488007_2260"/>
<protein>
    <recommendedName>
        <fullName evidence="2">CAAX prenyl protease 2/Lysostaphin resistance protein A-like domain-containing protein</fullName>
    </recommendedName>
</protein>
<dbReference type="EMBL" id="FQZX01000002">
    <property type="protein sequence ID" value="SHK17466.1"/>
    <property type="molecule type" value="Genomic_DNA"/>
</dbReference>
<evidence type="ECO:0000313" key="4">
    <source>
        <dbReference type="Proteomes" id="UP000184314"/>
    </source>
</evidence>
<feature type="transmembrane region" description="Helical" evidence="1">
    <location>
        <begin position="75"/>
        <end position="98"/>
    </location>
</feature>
<dbReference type="OrthoDB" id="9782250at2"/>
<dbReference type="Pfam" id="PF02517">
    <property type="entry name" value="Rce1-like"/>
    <property type="match status" value="1"/>
</dbReference>
<feature type="transmembrane region" description="Helical" evidence="1">
    <location>
        <begin position="44"/>
        <end position="63"/>
    </location>
</feature>
<dbReference type="GO" id="GO:0004175">
    <property type="term" value="F:endopeptidase activity"/>
    <property type="evidence" value="ECO:0007669"/>
    <property type="project" value="UniProtKB-ARBA"/>
</dbReference>
<organism evidence="3 4">
    <name type="scientific">Maribacter aquivivus</name>
    <dbReference type="NCBI Taxonomy" id="228958"/>
    <lineage>
        <taxon>Bacteria</taxon>
        <taxon>Pseudomonadati</taxon>
        <taxon>Bacteroidota</taxon>
        <taxon>Flavobacteriia</taxon>
        <taxon>Flavobacteriales</taxon>
        <taxon>Flavobacteriaceae</taxon>
        <taxon>Maribacter</taxon>
    </lineage>
</organism>
<keyword evidence="1" id="KW-0812">Transmembrane</keyword>
<feature type="transmembrane region" description="Helical" evidence="1">
    <location>
        <begin position="225"/>
        <end position="246"/>
    </location>
</feature>
<keyword evidence="1" id="KW-0472">Membrane</keyword>
<sequence length="247" mass="28363">MQNELKPFWNKHFNFDRKFGLLLILLLCIPRIVLVLHGNQIGNMQFVGIMMLFMAVAPFIFLSKHGRYQIGIKKPANYSWLIIAICIGLTFSMFLYFLGESLYGKSYENWYQYISKSYNISTDINEQTKLITFGISAFIGMTFSPIGEELFFRGIVHSSFANSLGNKKASIIDSSAFAIVHISHFGIVFHNQHWEFLLVPSAIWVLCMFLVSIMFYICRERCGSILGAILCHSAFNLGMTYCIFYLL</sequence>